<keyword evidence="4" id="KW-1185">Reference proteome</keyword>
<evidence type="ECO:0000313" key="3">
    <source>
        <dbReference type="EMBL" id="MBA0754421.1"/>
    </source>
</evidence>
<dbReference type="PANTHER" id="PTHR33463">
    <property type="entry name" value="NB-ARC DOMAIN-CONTAINING PROTEIN-RELATED"/>
    <property type="match status" value="1"/>
</dbReference>
<name>A0A7J9D185_GOSGO</name>
<organism evidence="3 4">
    <name type="scientific">Gossypium gossypioides</name>
    <name type="common">Mexican cotton</name>
    <name type="synonym">Selera gossypioides</name>
    <dbReference type="NCBI Taxonomy" id="34282"/>
    <lineage>
        <taxon>Eukaryota</taxon>
        <taxon>Viridiplantae</taxon>
        <taxon>Streptophyta</taxon>
        <taxon>Embryophyta</taxon>
        <taxon>Tracheophyta</taxon>
        <taxon>Spermatophyta</taxon>
        <taxon>Magnoliopsida</taxon>
        <taxon>eudicotyledons</taxon>
        <taxon>Gunneridae</taxon>
        <taxon>Pentapetalae</taxon>
        <taxon>rosids</taxon>
        <taxon>malvids</taxon>
        <taxon>Malvales</taxon>
        <taxon>Malvaceae</taxon>
        <taxon>Malvoideae</taxon>
        <taxon>Gossypium</taxon>
    </lineage>
</organism>
<sequence>MPEYLQQLKCLEISECKCIQEIISTDKMIQETSNNRALIRFPRLNSLKLKGLQKLIGFCHEDYTVEFPALTVLKIENCPELKGFIYNSLRNDIPTHEVLFNNKVAFPNLEKITISHLRNIKRMWYNQLHTNSFSMLKELTVKECDVLLNIFPPFLLRVFQRLEKLLIIDCALLEQVFQLQVQGLDIEETYVVDSQLREVNLVHLPKLKHVWTKYCKGNISFESLRQVCIKNCWSLKTLFPFSIAKVLHKLERLTIDSCGLEEIVSKNVEGLNEQEIWFAFNQLSFLNLWNLPYLSCFYPEMHRTTWPALKQLRIFGCGRVKIFGHEESQVRHSLFLIEKVIPQLEEVSFNHDDIAMICDGQFEADLFCNIKFVRIYCCFGVSVFPISFLGRFYNLESLELYFCYFKELASFESDAFKDKDMIITIPKIKNLKLEGISNIRHLWKQDSWLDYICACLECLEVSRCGNLINLGLDFSFSENLTTLDVFDCNEMLELIKSSKTRSLVCLMTMKIRKCEMMREVVASDEDDTSFEIVFKALKRLELHCLQSLTSFCSGNYTLWFPSLEQVTLSQCPRMKIFYQGELSTPKLHKLQLTETDFEGRWAGDLNATIEQLNTEGTEKSIYFL</sequence>
<feature type="domain" description="Disease resistance protein At4g27190-like leucine-rich repeats" evidence="2">
    <location>
        <begin position="2"/>
        <end position="91"/>
    </location>
</feature>
<comment type="caution">
    <text evidence="3">The sequence shown here is derived from an EMBL/GenBank/DDBJ whole genome shotgun (WGS) entry which is preliminary data.</text>
</comment>
<dbReference type="EMBL" id="JABEZY010261671">
    <property type="protein sequence ID" value="MBA0754421.1"/>
    <property type="molecule type" value="Genomic_DNA"/>
</dbReference>
<dbReference type="Proteomes" id="UP000593579">
    <property type="component" value="Unassembled WGS sequence"/>
</dbReference>
<reference evidence="3 4" key="1">
    <citation type="journal article" date="2019" name="Genome Biol. Evol.">
        <title>Insights into the evolution of the New World diploid cottons (Gossypium, subgenus Houzingenia) based on genome sequencing.</title>
        <authorList>
            <person name="Grover C.E."/>
            <person name="Arick M.A. 2nd"/>
            <person name="Thrash A."/>
            <person name="Conover J.L."/>
            <person name="Sanders W.S."/>
            <person name="Peterson D.G."/>
            <person name="Frelichowski J.E."/>
            <person name="Scheffler J.A."/>
            <person name="Scheffler B.E."/>
            <person name="Wendel J.F."/>
        </authorList>
    </citation>
    <scope>NUCLEOTIDE SEQUENCE [LARGE SCALE GENOMIC DNA]</scope>
    <source>
        <strain evidence="3">5</strain>
        <tissue evidence="3">Leaf</tissue>
    </source>
</reference>
<feature type="non-terminal residue" evidence="3">
    <location>
        <position position="624"/>
    </location>
</feature>
<dbReference type="InterPro" id="IPR050905">
    <property type="entry name" value="Plant_NBS-LRR"/>
</dbReference>
<feature type="domain" description="Disease resistance protein At4g27190-like leucine-rich repeats" evidence="2">
    <location>
        <begin position="344"/>
        <end position="470"/>
    </location>
</feature>
<keyword evidence="1" id="KW-0611">Plant defense</keyword>
<accession>A0A7J9D185</accession>
<proteinExistence type="predicted"/>
<evidence type="ECO:0000256" key="1">
    <source>
        <dbReference type="ARBA" id="ARBA00022821"/>
    </source>
</evidence>
<evidence type="ECO:0000313" key="4">
    <source>
        <dbReference type="Proteomes" id="UP000593579"/>
    </source>
</evidence>
<feature type="domain" description="Disease resistance protein At4g27190-like leucine-rich repeats" evidence="2">
    <location>
        <begin position="476"/>
        <end position="578"/>
    </location>
</feature>
<dbReference type="Pfam" id="PF23247">
    <property type="entry name" value="LRR_RPS2"/>
    <property type="match status" value="4"/>
</dbReference>
<dbReference type="Gene3D" id="3.80.10.10">
    <property type="entry name" value="Ribonuclease Inhibitor"/>
    <property type="match status" value="2"/>
</dbReference>
<feature type="domain" description="Disease resistance protein At4g27190-like leucine-rich repeats" evidence="2">
    <location>
        <begin position="109"/>
        <end position="259"/>
    </location>
</feature>
<dbReference type="PANTHER" id="PTHR33463:SF192">
    <property type="entry name" value="DISEASE RESISTANCE PROTEIN RPS2-LIKE"/>
    <property type="match status" value="1"/>
</dbReference>
<dbReference type="SUPFAM" id="SSF52047">
    <property type="entry name" value="RNI-like"/>
    <property type="match status" value="3"/>
</dbReference>
<protein>
    <recommendedName>
        <fullName evidence="2">Disease resistance protein At4g27190-like leucine-rich repeats domain-containing protein</fullName>
    </recommendedName>
</protein>
<gene>
    <name evidence="3" type="ORF">Gogos_005634</name>
</gene>
<dbReference type="InterPro" id="IPR032675">
    <property type="entry name" value="LRR_dom_sf"/>
</dbReference>
<dbReference type="InterPro" id="IPR057135">
    <property type="entry name" value="At4g27190-like_LRR"/>
</dbReference>
<evidence type="ECO:0000259" key="2">
    <source>
        <dbReference type="Pfam" id="PF23247"/>
    </source>
</evidence>
<dbReference type="AlphaFoldDB" id="A0A7J9D185"/>
<dbReference type="OrthoDB" id="996339at2759"/>